<dbReference type="GO" id="GO:0043161">
    <property type="term" value="P:proteasome-mediated ubiquitin-dependent protein catabolic process"/>
    <property type="evidence" value="ECO:0007669"/>
    <property type="project" value="TreeGrafter"/>
</dbReference>
<protein>
    <submittedName>
        <fullName evidence="4">B30.2/SPRY domain-containing protein</fullName>
    </submittedName>
</protein>
<dbReference type="Gene3D" id="2.60.120.920">
    <property type="match status" value="1"/>
</dbReference>
<dbReference type="Pfam" id="PF07525">
    <property type="entry name" value="SOCS_box"/>
    <property type="match status" value="1"/>
</dbReference>
<reference evidence="4" key="1">
    <citation type="submission" date="2017-02" db="UniProtKB">
        <authorList>
            <consortium name="WormBaseParasite"/>
        </authorList>
    </citation>
    <scope>IDENTIFICATION</scope>
</reference>
<evidence type="ECO:0000259" key="2">
    <source>
        <dbReference type="PROSITE" id="PS50188"/>
    </source>
</evidence>
<dbReference type="InterPro" id="IPR001496">
    <property type="entry name" value="SOCS_box"/>
</dbReference>
<dbReference type="CDD" id="cd12906">
    <property type="entry name" value="SPRY_SOCS1-2-4"/>
    <property type="match status" value="1"/>
</dbReference>
<dbReference type="PANTHER" id="PTHR12245">
    <property type="entry name" value="SPRY DOMAIN CONTAINING SOCS BOX PROTEIN"/>
    <property type="match status" value="1"/>
</dbReference>
<sequence>MMGQMSSKNEIDINYQGNRDIMDQNILGSRSLLPSASNALRRVDRLRINLLEFARQSSSFRNFPTETNNIKNRRKIGTTRRINDDPVDIYDADICCPYKFKLIKNSTLPSQSIMEEHAWNQNDRSLNIFVKEDDPLTFHRHPVAQSTDCIRGKVGYNSGFHVWKIIWPLRQRGTHAVIGVATSEAKLHAIGYTSLIGSTKDSYGWDIVKLKCSHDGIKKSQWNYPNEEWENFDATRESFSAPESIYCILDMDEGYMAYATDDEYLGVAFRNLKGKTLFPIVSAVWGHCEITMKYMGGIPPEAPTLLSTSRKAIRKHFGRKNMHRIPDLNLPSSCIDYLMYK</sequence>
<dbReference type="SMART" id="SM00449">
    <property type="entry name" value="SPRY"/>
    <property type="match status" value="1"/>
</dbReference>
<dbReference type="AlphaFoldDB" id="A0A0N4ZXL5"/>
<evidence type="ECO:0000313" key="3">
    <source>
        <dbReference type="Proteomes" id="UP000038045"/>
    </source>
</evidence>
<dbReference type="GO" id="GO:0005737">
    <property type="term" value="C:cytoplasm"/>
    <property type="evidence" value="ECO:0007669"/>
    <property type="project" value="UniProtKB-ARBA"/>
</dbReference>
<dbReference type="STRING" id="131310.A0A0N4ZXL5"/>
<dbReference type="PANTHER" id="PTHR12245:SF11">
    <property type="entry name" value="PROTEIN GUSTAVUS"/>
    <property type="match status" value="1"/>
</dbReference>
<evidence type="ECO:0000256" key="1">
    <source>
        <dbReference type="ARBA" id="ARBA00010910"/>
    </source>
</evidence>
<dbReference type="CDD" id="cd03587">
    <property type="entry name" value="SOCS"/>
    <property type="match status" value="1"/>
</dbReference>
<dbReference type="WBParaSite" id="PTRK_0001342600.1">
    <property type="protein sequence ID" value="PTRK_0001342600.1"/>
    <property type="gene ID" value="PTRK_0001342600"/>
</dbReference>
<dbReference type="InterPro" id="IPR003877">
    <property type="entry name" value="SPRY_dom"/>
</dbReference>
<dbReference type="SUPFAM" id="SSF49899">
    <property type="entry name" value="Concanavalin A-like lectins/glucanases"/>
    <property type="match status" value="1"/>
</dbReference>
<keyword evidence="3" id="KW-1185">Reference proteome</keyword>
<dbReference type="Gene3D" id="1.10.750.20">
    <property type="entry name" value="SOCS box"/>
    <property type="match status" value="1"/>
</dbReference>
<dbReference type="PROSITE" id="PS50188">
    <property type="entry name" value="B302_SPRY"/>
    <property type="match status" value="1"/>
</dbReference>
<evidence type="ECO:0000313" key="4">
    <source>
        <dbReference type="WBParaSite" id="PTRK_0001342600.1"/>
    </source>
</evidence>
<dbReference type="InterPro" id="IPR043136">
    <property type="entry name" value="B30.2/SPRY_sf"/>
</dbReference>
<dbReference type="GO" id="GO:0019005">
    <property type="term" value="C:SCF ubiquitin ligase complex"/>
    <property type="evidence" value="ECO:0007669"/>
    <property type="project" value="TreeGrafter"/>
</dbReference>
<proteinExistence type="inferred from homology"/>
<dbReference type="Pfam" id="PF00622">
    <property type="entry name" value="SPRY"/>
    <property type="match status" value="1"/>
</dbReference>
<dbReference type="InterPro" id="IPR050672">
    <property type="entry name" value="FBXO45-Fsn/SPSB_families"/>
</dbReference>
<feature type="domain" description="B30.2/SPRY" evidence="2">
    <location>
        <begin position="97"/>
        <end position="299"/>
    </location>
</feature>
<comment type="similarity">
    <text evidence="1">Belongs to the SPSB family.</text>
</comment>
<dbReference type="Proteomes" id="UP000038045">
    <property type="component" value="Unplaced"/>
</dbReference>
<accession>A0A0N4ZXL5</accession>
<organism evidence="3 4">
    <name type="scientific">Parastrongyloides trichosuri</name>
    <name type="common">Possum-specific nematode worm</name>
    <dbReference type="NCBI Taxonomy" id="131310"/>
    <lineage>
        <taxon>Eukaryota</taxon>
        <taxon>Metazoa</taxon>
        <taxon>Ecdysozoa</taxon>
        <taxon>Nematoda</taxon>
        <taxon>Chromadorea</taxon>
        <taxon>Rhabditida</taxon>
        <taxon>Tylenchina</taxon>
        <taxon>Panagrolaimomorpha</taxon>
        <taxon>Strongyloidoidea</taxon>
        <taxon>Strongyloididae</taxon>
        <taxon>Parastrongyloides</taxon>
    </lineage>
</organism>
<dbReference type="FunFam" id="2.60.120.920:FF:000007">
    <property type="entry name" value="SPRY domain-containing SOCS box protein 1"/>
    <property type="match status" value="1"/>
</dbReference>
<dbReference type="InterPro" id="IPR013320">
    <property type="entry name" value="ConA-like_dom_sf"/>
</dbReference>
<dbReference type="InterPro" id="IPR001870">
    <property type="entry name" value="B30.2/SPRY"/>
</dbReference>
<dbReference type="SMART" id="SM00969">
    <property type="entry name" value="SOCS_box"/>
    <property type="match status" value="1"/>
</dbReference>
<name>A0A0N4ZXL5_PARTI</name>